<dbReference type="RefSeq" id="WP_078349205.1">
    <property type="nucleotide sequence ID" value="NZ_MBTF01000023.1"/>
</dbReference>
<dbReference type="PANTHER" id="PTHR31694:SF26">
    <property type="entry name" value="OS05G0151100 PROTEIN"/>
    <property type="match status" value="1"/>
</dbReference>
<evidence type="ECO:0008006" key="3">
    <source>
        <dbReference type="Google" id="ProtNLM"/>
    </source>
</evidence>
<protein>
    <recommendedName>
        <fullName evidence="3">Dessication-associated protein</fullName>
    </recommendedName>
</protein>
<dbReference type="EMBL" id="MBTF01000023">
    <property type="protein sequence ID" value="OOQ58506.1"/>
    <property type="molecule type" value="Genomic_DNA"/>
</dbReference>
<sequence length="285" mass="29951">MNLFEIIDEIEKVDPEIHERLNPRRAAIKNITSFGSKVAVAALPFALGTMFKKAYAAASTADVIGVLNYALTLEYLEAGFYNQGTSKAGLFPGSDTQYINKITADENNHVTFLKNVIGSLGGTAVAAPTVDYTGGNNKGGGPFPTVFTNYDTFLAVAQVFEDTGVRAYKGAAPILINNQVVLTAALGIHAVEARHASAIRKLRNDRANGATAKPTIYPYIVSSASLGNDTGVSVANGNYAGEENQTQGGVNLSSLASTAVVTAAFDEPLTKDQVLALLVGSFIVN</sequence>
<dbReference type="Pfam" id="PF13668">
    <property type="entry name" value="Ferritin_2"/>
    <property type="match status" value="1"/>
</dbReference>
<dbReference type="AlphaFoldDB" id="A0A1S9PBZ2"/>
<dbReference type="CDD" id="cd00657">
    <property type="entry name" value="Ferritin_like"/>
    <property type="match status" value="1"/>
</dbReference>
<evidence type="ECO:0000313" key="1">
    <source>
        <dbReference type="EMBL" id="OOQ58506.1"/>
    </source>
</evidence>
<accession>A0A1S9PBZ2</accession>
<organism evidence="1 2">
    <name type="scientific">Mucilaginibacter pedocola</name>
    <dbReference type="NCBI Taxonomy" id="1792845"/>
    <lineage>
        <taxon>Bacteria</taxon>
        <taxon>Pseudomonadati</taxon>
        <taxon>Bacteroidota</taxon>
        <taxon>Sphingobacteriia</taxon>
        <taxon>Sphingobacteriales</taxon>
        <taxon>Sphingobacteriaceae</taxon>
        <taxon>Mucilaginibacter</taxon>
    </lineage>
</organism>
<dbReference type="Proteomes" id="UP000189739">
    <property type="component" value="Unassembled WGS sequence"/>
</dbReference>
<dbReference type="SUPFAM" id="SSF47240">
    <property type="entry name" value="Ferritin-like"/>
    <property type="match status" value="1"/>
</dbReference>
<dbReference type="OrthoDB" id="954262at2"/>
<evidence type="ECO:0000313" key="2">
    <source>
        <dbReference type="Proteomes" id="UP000189739"/>
    </source>
</evidence>
<dbReference type="PANTHER" id="PTHR31694">
    <property type="entry name" value="DESICCATION-LIKE PROTEIN"/>
    <property type="match status" value="1"/>
</dbReference>
<proteinExistence type="predicted"/>
<name>A0A1S9PBZ2_9SPHI</name>
<dbReference type="InterPro" id="IPR009078">
    <property type="entry name" value="Ferritin-like_SF"/>
</dbReference>
<comment type="caution">
    <text evidence="1">The sequence shown here is derived from an EMBL/GenBank/DDBJ whole genome shotgun (WGS) entry which is preliminary data.</text>
</comment>
<dbReference type="STRING" id="1792845.BC343_07510"/>
<keyword evidence="2" id="KW-1185">Reference proteome</keyword>
<dbReference type="InterPro" id="IPR052965">
    <property type="entry name" value="Pigment-catalase-like"/>
</dbReference>
<gene>
    <name evidence="1" type="ORF">BC343_07510</name>
</gene>
<reference evidence="1 2" key="1">
    <citation type="submission" date="2016-07" db="EMBL/GenBank/DDBJ databases">
        <title>Genomic analysis of zinc-resistant bacterium Mucilaginibacter pedocola TBZ30.</title>
        <authorList>
            <person name="Huang J."/>
            <person name="Tang J."/>
        </authorList>
    </citation>
    <scope>NUCLEOTIDE SEQUENCE [LARGE SCALE GENOMIC DNA]</scope>
    <source>
        <strain evidence="1 2">TBZ30</strain>
    </source>
</reference>